<organism evidence="5 6">
    <name type="scientific">Christiangramia aestuarii</name>
    <dbReference type="NCBI Taxonomy" id="1028746"/>
    <lineage>
        <taxon>Bacteria</taxon>
        <taxon>Pseudomonadati</taxon>
        <taxon>Bacteroidota</taxon>
        <taxon>Flavobacteriia</taxon>
        <taxon>Flavobacteriales</taxon>
        <taxon>Flavobacteriaceae</taxon>
        <taxon>Christiangramia</taxon>
    </lineage>
</organism>
<dbReference type="InterPro" id="IPR050221">
    <property type="entry name" value="26S_Proteasome_ATPase"/>
</dbReference>
<evidence type="ECO:0000259" key="4">
    <source>
        <dbReference type="SMART" id="SM00382"/>
    </source>
</evidence>
<reference evidence="5 6" key="1">
    <citation type="submission" date="2019-07" db="EMBL/GenBank/DDBJ databases">
        <title>Gramella aestuarii sp. nov., isolated from a tidal flat, and emended description of Gramella echinicola.</title>
        <authorList>
            <person name="Liu L."/>
        </authorList>
    </citation>
    <scope>NUCLEOTIDE SEQUENCE [LARGE SCALE GENOMIC DNA]</scope>
    <source>
        <strain evidence="5 6">BS12</strain>
    </source>
</reference>
<dbReference type="PANTHER" id="PTHR23073">
    <property type="entry name" value="26S PROTEASOME REGULATORY SUBUNIT"/>
    <property type="match status" value="1"/>
</dbReference>
<dbReference type="OrthoDB" id="7438987at2"/>
<dbReference type="GO" id="GO:0016887">
    <property type="term" value="F:ATP hydrolysis activity"/>
    <property type="evidence" value="ECO:0007669"/>
    <property type="project" value="InterPro"/>
</dbReference>
<keyword evidence="2" id="KW-0547">Nucleotide-binding</keyword>
<evidence type="ECO:0000256" key="1">
    <source>
        <dbReference type="ARBA" id="ARBA00006914"/>
    </source>
</evidence>
<keyword evidence="3" id="KW-0067">ATP-binding</keyword>
<dbReference type="InterPro" id="IPR003959">
    <property type="entry name" value="ATPase_AAA_core"/>
</dbReference>
<evidence type="ECO:0000313" key="5">
    <source>
        <dbReference type="EMBL" id="MUP42047.1"/>
    </source>
</evidence>
<dbReference type="AlphaFoldDB" id="A0A7K1LMN4"/>
<sequence length="457" mass="52704">MQTGRFSKRRENYIIPDTVKEYVLEEKFPIPKPNNTVESAIEVLEKCFDLADQSEDKEINEYECVGRTKYFLESYSNFKLIKEILNLKLASTEQAILVYMLWISISGEETISMSRLLNIFEHRSVLKIRKSQEFISGRNILINSNLVELDKANFFNDSRLKLGKKGLKLLEDEGIKISEIDKRELIVHQEIRAKQLFYNSEEKKNLKLLLNALENDRFRNIQKQLEEKSLPPGFNCIFYGPPGTGKTEGVLQIAKNTGRDVMKVDISETKSKWFGDSEKLIKKIFTKYESLADSSGNTPILLFNEADAILSKRLDVSDSSIAQTLNTIQNILLEELENFEGIFIATTNLIDNLDPAFARRFLFKVQINLPGKEARKEIWKNKIDFLTSEQYKELALRFHFSGGEIENITCKIFMHEIINSEQIVFEEILEFCAQEKFGNTGNRPGAEKKTIVGFQKK</sequence>
<evidence type="ECO:0000256" key="2">
    <source>
        <dbReference type="ARBA" id="ARBA00022741"/>
    </source>
</evidence>
<dbReference type="SMART" id="SM00382">
    <property type="entry name" value="AAA"/>
    <property type="match status" value="1"/>
</dbReference>
<proteinExistence type="inferred from homology"/>
<dbReference type="RefSeq" id="WP_156274903.1">
    <property type="nucleotide sequence ID" value="NZ_BAABGI010000001.1"/>
</dbReference>
<gene>
    <name evidence="5" type="ORF">FLP08_05640</name>
</gene>
<dbReference type="GO" id="GO:0005524">
    <property type="term" value="F:ATP binding"/>
    <property type="evidence" value="ECO:0007669"/>
    <property type="project" value="UniProtKB-KW"/>
</dbReference>
<evidence type="ECO:0000313" key="6">
    <source>
        <dbReference type="Proteomes" id="UP000460416"/>
    </source>
</evidence>
<evidence type="ECO:0000256" key="3">
    <source>
        <dbReference type="ARBA" id="ARBA00022840"/>
    </source>
</evidence>
<accession>A0A7K1LMN4</accession>
<dbReference type="InterPro" id="IPR003593">
    <property type="entry name" value="AAA+_ATPase"/>
</dbReference>
<dbReference type="Proteomes" id="UP000460416">
    <property type="component" value="Unassembled WGS sequence"/>
</dbReference>
<dbReference type="SUPFAM" id="SSF52540">
    <property type="entry name" value="P-loop containing nucleoside triphosphate hydrolases"/>
    <property type="match status" value="1"/>
</dbReference>
<feature type="domain" description="AAA+ ATPase" evidence="4">
    <location>
        <begin position="232"/>
        <end position="371"/>
    </location>
</feature>
<dbReference type="InterPro" id="IPR027417">
    <property type="entry name" value="P-loop_NTPase"/>
</dbReference>
<name>A0A7K1LMN4_9FLAO</name>
<dbReference type="Gene3D" id="3.40.50.300">
    <property type="entry name" value="P-loop containing nucleotide triphosphate hydrolases"/>
    <property type="match status" value="1"/>
</dbReference>
<comment type="caution">
    <text evidence="5">The sequence shown here is derived from an EMBL/GenBank/DDBJ whole genome shotgun (WGS) entry which is preliminary data.</text>
</comment>
<keyword evidence="6" id="KW-1185">Reference proteome</keyword>
<dbReference type="CDD" id="cd19481">
    <property type="entry name" value="RecA-like_protease"/>
    <property type="match status" value="1"/>
</dbReference>
<comment type="similarity">
    <text evidence="1">Belongs to the AAA ATPase family.</text>
</comment>
<dbReference type="Pfam" id="PF00004">
    <property type="entry name" value="AAA"/>
    <property type="match status" value="1"/>
</dbReference>
<protein>
    <submittedName>
        <fullName evidence="5">AAA family ATPase</fullName>
    </submittedName>
</protein>
<dbReference type="EMBL" id="VJVW01000002">
    <property type="protein sequence ID" value="MUP42047.1"/>
    <property type="molecule type" value="Genomic_DNA"/>
</dbReference>